<gene>
    <name evidence="1" type="ORF">GCM10011354_14010</name>
</gene>
<dbReference type="AlphaFoldDB" id="A0A8J3A7G0"/>
<sequence length="253" mass="26877">MAETADVRVAAPFTVELLALPGAGKTTVAAGVVAATDWSDVAGLLDRERRRPRRRRRHRLAVAVLPAALRRRLLAAGGPDAKDAGTFVLAHRRHADAVLDAGERLTDSAAQKLAVELLFESWSERAYVQRVGAPGDRVVLHEAVLQRLLFLLALLPAGDPAADRLLATCPLPDAVVHLGLPLSVAVERVHRRNKEFTDVAVMPAMDAALARLLTHLATAGVPLVTAAADAPVTAVVEEVSSALRVMTAGRSRP</sequence>
<accession>A0A8J3A7G0</accession>
<protein>
    <submittedName>
        <fullName evidence="1">Uncharacterized protein</fullName>
    </submittedName>
</protein>
<keyword evidence="2" id="KW-1185">Reference proteome</keyword>
<dbReference type="Proteomes" id="UP000650511">
    <property type="component" value="Unassembled WGS sequence"/>
</dbReference>
<dbReference type="RefSeq" id="WP_130649359.1">
    <property type="nucleotide sequence ID" value="NZ_BMHA01000004.1"/>
</dbReference>
<reference evidence="1" key="2">
    <citation type="submission" date="2020-09" db="EMBL/GenBank/DDBJ databases">
        <authorList>
            <person name="Sun Q."/>
            <person name="Zhou Y."/>
        </authorList>
    </citation>
    <scope>NUCLEOTIDE SEQUENCE</scope>
    <source>
        <strain evidence="1">CGMCC 1.14988</strain>
    </source>
</reference>
<organism evidence="1 2">
    <name type="scientific">Egicoccus halophilus</name>
    <dbReference type="NCBI Taxonomy" id="1670830"/>
    <lineage>
        <taxon>Bacteria</taxon>
        <taxon>Bacillati</taxon>
        <taxon>Actinomycetota</taxon>
        <taxon>Nitriliruptoria</taxon>
        <taxon>Egicoccales</taxon>
        <taxon>Egicoccaceae</taxon>
        <taxon>Egicoccus</taxon>
    </lineage>
</organism>
<reference evidence="1" key="1">
    <citation type="journal article" date="2014" name="Int. J. Syst. Evol. Microbiol.">
        <title>Complete genome sequence of Corynebacterium casei LMG S-19264T (=DSM 44701T), isolated from a smear-ripened cheese.</title>
        <authorList>
            <consortium name="US DOE Joint Genome Institute (JGI-PGF)"/>
            <person name="Walter F."/>
            <person name="Albersmeier A."/>
            <person name="Kalinowski J."/>
            <person name="Ruckert C."/>
        </authorList>
    </citation>
    <scope>NUCLEOTIDE SEQUENCE</scope>
    <source>
        <strain evidence="1">CGMCC 1.14988</strain>
    </source>
</reference>
<comment type="caution">
    <text evidence="1">The sequence shown here is derived from an EMBL/GenBank/DDBJ whole genome shotgun (WGS) entry which is preliminary data.</text>
</comment>
<dbReference type="OrthoDB" id="10019770at2"/>
<name>A0A8J3A7G0_9ACTN</name>
<dbReference type="InterPro" id="IPR027417">
    <property type="entry name" value="P-loop_NTPase"/>
</dbReference>
<evidence type="ECO:0000313" key="1">
    <source>
        <dbReference type="EMBL" id="GGI05420.1"/>
    </source>
</evidence>
<dbReference type="EMBL" id="BMHA01000004">
    <property type="protein sequence ID" value="GGI05420.1"/>
    <property type="molecule type" value="Genomic_DNA"/>
</dbReference>
<dbReference type="SUPFAM" id="SSF52540">
    <property type="entry name" value="P-loop containing nucleoside triphosphate hydrolases"/>
    <property type="match status" value="1"/>
</dbReference>
<evidence type="ECO:0000313" key="2">
    <source>
        <dbReference type="Proteomes" id="UP000650511"/>
    </source>
</evidence>
<proteinExistence type="predicted"/>